<dbReference type="PANTHER" id="PTHR10828:SF64">
    <property type="entry name" value="M-PHASE INDUCER PHOSPHATASE 3"/>
    <property type="match status" value="1"/>
</dbReference>
<evidence type="ECO:0000256" key="7">
    <source>
        <dbReference type="RuleBase" id="RU368028"/>
    </source>
</evidence>
<keyword evidence="3 7" id="KW-0498">Mitosis</keyword>
<keyword evidence="5 7" id="KW-0904">Protein phosphatase</keyword>
<accession>A0A1S3L2N7</accession>
<dbReference type="KEGG" id="sasa:106563618"/>
<dbReference type="RefSeq" id="XP_013984824.1">
    <property type="nucleotide sequence ID" value="XM_014129349.2"/>
</dbReference>
<evidence type="ECO:0000256" key="2">
    <source>
        <dbReference type="ARBA" id="ARBA00022618"/>
    </source>
</evidence>
<feature type="domain" description="Rhodanese" evidence="10">
    <location>
        <begin position="366"/>
        <end position="473"/>
    </location>
</feature>
<dbReference type="GO" id="GO:0005634">
    <property type="term" value="C:nucleus"/>
    <property type="evidence" value="ECO:0007669"/>
    <property type="project" value="TreeGrafter"/>
</dbReference>
<evidence type="ECO:0000256" key="9">
    <source>
        <dbReference type="SAM" id="SignalP"/>
    </source>
</evidence>
<evidence type="ECO:0000256" key="6">
    <source>
        <dbReference type="ARBA" id="ARBA00023306"/>
    </source>
</evidence>
<evidence type="ECO:0000259" key="10">
    <source>
        <dbReference type="PROSITE" id="PS50206"/>
    </source>
</evidence>
<evidence type="ECO:0000256" key="5">
    <source>
        <dbReference type="ARBA" id="ARBA00022912"/>
    </source>
</evidence>
<keyword evidence="9" id="KW-0732">Signal</keyword>
<dbReference type="GO" id="GO:0005737">
    <property type="term" value="C:cytoplasm"/>
    <property type="evidence" value="ECO:0007669"/>
    <property type="project" value="TreeGrafter"/>
</dbReference>
<name>A0A1S3L2N7_SALSA</name>
<evidence type="ECO:0000256" key="1">
    <source>
        <dbReference type="ARBA" id="ARBA00011065"/>
    </source>
</evidence>
<dbReference type="GeneID" id="106563618"/>
<comment type="similarity">
    <text evidence="1 7">Belongs to the MPI phosphatase family.</text>
</comment>
<evidence type="ECO:0000256" key="8">
    <source>
        <dbReference type="SAM" id="MobiDB-lite"/>
    </source>
</evidence>
<dbReference type="Pfam" id="PF06617">
    <property type="entry name" value="M-inducer_phosp"/>
    <property type="match status" value="1"/>
</dbReference>
<feature type="region of interest" description="Disordered" evidence="8">
    <location>
        <begin position="82"/>
        <end position="107"/>
    </location>
</feature>
<feature type="signal peptide" evidence="9">
    <location>
        <begin position="1"/>
        <end position="26"/>
    </location>
</feature>
<dbReference type="OrthoDB" id="26523at2759"/>
<dbReference type="SMART" id="SM00450">
    <property type="entry name" value="RHOD"/>
    <property type="match status" value="1"/>
</dbReference>
<dbReference type="Gene3D" id="3.40.250.10">
    <property type="entry name" value="Rhodanese-like domain"/>
    <property type="match status" value="1"/>
</dbReference>
<dbReference type="GO" id="GO:0010971">
    <property type="term" value="P:positive regulation of G2/M transition of mitotic cell cycle"/>
    <property type="evidence" value="ECO:0007669"/>
    <property type="project" value="TreeGrafter"/>
</dbReference>
<dbReference type="Pfam" id="PF00581">
    <property type="entry name" value="Rhodanese"/>
    <property type="match status" value="1"/>
</dbReference>
<dbReference type="Proteomes" id="UP001652741">
    <property type="component" value="Chromosome ssa11"/>
</dbReference>
<dbReference type="EC" id="3.1.3.48" evidence="7"/>
<sequence length="517" mass="57230">MPLVVSLATHLKSICLLSLATDIVESLPMDGYSLSMPGPHSPDYHASPMSELANCFTGLSAFHTGDTPRRCLDLSNLSTGSVDDAAAQGSPHKDKPTSPVALDSPAPRNSRMKMLQSFLPRLLCSSPKFHPSEHPFSYKENVAPGQRAQGKPECLLPAPDSQLQGDGEPCALGSPIFPAPPSRTQHSPGDADGFMEILEQEADEGSIAVAMSCSMAQLLSEPLMNQEVDLSSVSVCRQEGRRLFRSPSMPERLARPLKRTSTSPSPANPRPLKRHCTFSAVSEEVGQGEGDQGAGINNDRRQHLHKRTHSLCDVEQQLGGDGINAELIGDFSKVHALPTVTGRHQGLKYITVDTMSALLEGKFSCLVESFVVVDCRYPYEYQGGHIKGALSLPNTDKAVDQLLSQRLKAHSPDKRLVLVLHCEFSSERAPRTCHLLRSVDRSMNEYPALHYPELYVLKGGYRDFYHSHQEHCEPQSYCPMHHEDHREELLRCRTHSRALAEERRRRHHIQTLVKLKL</sequence>
<dbReference type="PANTHER" id="PTHR10828">
    <property type="entry name" value="M-PHASE INDUCER PHOSPHATASE DUAL SPECIFICITY PHOSPHATASE CDC25"/>
    <property type="match status" value="1"/>
</dbReference>
<keyword evidence="6 7" id="KW-0131">Cell cycle</keyword>
<dbReference type="GO" id="GO:0110032">
    <property type="term" value="P:positive regulation of G2/MI transition of meiotic cell cycle"/>
    <property type="evidence" value="ECO:0007669"/>
    <property type="project" value="TreeGrafter"/>
</dbReference>
<keyword evidence="4 7" id="KW-0378">Hydrolase</keyword>
<reference evidence="12" key="1">
    <citation type="submission" date="2025-08" db="UniProtKB">
        <authorList>
            <consortium name="RefSeq"/>
        </authorList>
    </citation>
    <scope>IDENTIFICATION</scope>
</reference>
<dbReference type="AlphaFoldDB" id="A0A1S3L2N7"/>
<comment type="function">
    <text evidence="7">Tyrosine protein phosphatase which functions as a dosage-dependent inducer of mitotic progression.</text>
</comment>
<dbReference type="InterPro" id="IPR000751">
    <property type="entry name" value="MPI_Phosphatase"/>
</dbReference>
<protein>
    <recommendedName>
        <fullName evidence="7">M-phase inducer phosphatase</fullName>
        <ecNumber evidence="7">3.1.3.48</ecNumber>
    </recommendedName>
</protein>
<dbReference type="PRINTS" id="PR00716">
    <property type="entry name" value="MPIPHPHTASE"/>
</dbReference>
<dbReference type="InterPro" id="IPR036873">
    <property type="entry name" value="Rhodanese-like_dom_sf"/>
</dbReference>
<proteinExistence type="inferred from homology"/>
<dbReference type="GO" id="GO:0004725">
    <property type="term" value="F:protein tyrosine phosphatase activity"/>
    <property type="evidence" value="ECO:0007669"/>
    <property type="project" value="UniProtKB-UniRule"/>
</dbReference>
<dbReference type="OMA" id="HLDSKGP"/>
<dbReference type="SUPFAM" id="SSF52821">
    <property type="entry name" value="Rhodanese/Cell cycle control phosphatase"/>
    <property type="match status" value="1"/>
</dbReference>
<dbReference type="GO" id="GO:0051301">
    <property type="term" value="P:cell division"/>
    <property type="evidence" value="ECO:0007669"/>
    <property type="project" value="UniProtKB-UniRule"/>
</dbReference>
<evidence type="ECO:0000313" key="11">
    <source>
        <dbReference type="Proteomes" id="UP001652741"/>
    </source>
</evidence>
<feature type="chain" id="PRO_5010328122" description="M-phase inducer phosphatase" evidence="9">
    <location>
        <begin position="27"/>
        <end position="517"/>
    </location>
</feature>
<dbReference type="GO" id="GO:0000086">
    <property type="term" value="P:G2/M transition of mitotic cell cycle"/>
    <property type="evidence" value="ECO:0007669"/>
    <property type="project" value="TreeGrafter"/>
</dbReference>
<feature type="region of interest" description="Disordered" evidence="8">
    <location>
        <begin position="246"/>
        <end position="273"/>
    </location>
</feature>
<keyword evidence="2 7" id="KW-0132">Cell division</keyword>
<evidence type="ECO:0000313" key="12">
    <source>
        <dbReference type="RefSeq" id="XP_013984824.1"/>
    </source>
</evidence>
<dbReference type="CDD" id="cd01530">
    <property type="entry name" value="Cdc25"/>
    <property type="match status" value="1"/>
</dbReference>
<evidence type="ECO:0000256" key="4">
    <source>
        <dbReference type="ARBA" id="ARBA00022801"/>
    </source>
</evidence>
<keyword evidence="11" id="KW-1185">Reference proteome</keyword>
<dbReference type="InterPro" id="IPR001763">
    <property type="entry name" value="Rhodanese-like_dom"/>
</dbReference>
<organism evidence="11 12">
    <name type="scientific">Salmo salar</name>
    <name type="common">Atlantic salmon</name>
    <dbReference type="NCBI Taxonomy" id="8030"/>
    <lineage>
        <taxon>Eukaryota</taxon>
        <taxon>Metazoa</taxon>
        <taxon>Chordata</taxon>
        <taxon>Craniata</taxon>
        <taxon>Vertebrata</taxon>
        <taxon>Euteleostomi</taxon>
        <taxon>Actinopterygii</taxon>
        <taxon>Neopterygii</taxon>
        <taxon>Teleostei</taxon>
        <taxon>Protacanthopterygii</taxon>
        <taxon>Salmoniformes</taxon>
        <taxon>Salmonidae</taxon>
        <taxon>Salmoninae</taxon>
        <taxon>Salmo</taxon>
    </lineage>
</organism>
<gene>
    <name evidence="12" type="primary">LOC106563618</name>
</gene>
<dbReference type="PROSITE" id="PS50206">
    <property type="entry name" value="RHODANESE_3"/>
    <property type="match status" value="1"/>
</dbReference>
<comment type="catalytic activity">
    <reaction evidence="7">
        <text>O-phospho-L-tyrosyl-[protein] + H2O = L-tyrosyl-[protein] + phosphate</text>
        <dbReference type="Rhea" id="RHEA:10684"/>
        <dbReference type="Rhea" id="RHEA-COMP:10136"/>
        <dbReference type="Rhea" id="RHEA-COMP:20101"/>
        <dbReference type="ChEBI" id="CHEBI:15377"/>
        <dbReference type="ChEBI" id="CHEBI:43474"/>
        <dbReference type="ChEBI" id="CHEBI:46858"/>
        <dbReference type="ChEBI" id="CHEBI:61978"/>
        <dbReference type="EC" id="3.1.3.48"/>
    </reaction>
</comment>
<evidence type="ECO:0000256" key="3">
    <source>
        <dbReference type="ARBA" id="ARBA00022776"/>
    </source>
</evidence>
<dbReference type="FunFam" id="3.40.250.10:FF:000004">
    <property type="entry name" value="M-phase inducer phosphatase 1 isoform X1"/>
    <property type="match status" value="1"/>
</dbReference>